<dbReference type="PANTHER" id="PTHR30126:SF91">
    <property type="entry name" value="LYSR FAMILY TRANSCRIPTIONAL REGULATOR"/>
    <property type="match status" value="1"/>
</dbReference>
<dbReference type="InterPro" id="IPR036390">
    <property type="entry name" value="WH_DNA-bd_sf"/>
</dbReference>
<name>A0A1Q9HFJ9_9VIBR</name>
<dbReference type="RefSeq" id="WP_075709654.1">
    <property type="nucleotide sequence ID" value="NZ_MJMJ01000023.1"/>
</dbReference>
<evidence type="ECO:0000313" key="7">
    <source>
        <dbReference type="Proteomes" id="UP000186313"/>
    </source>
</evidence>
<reference evidence="6 7" key="1">
    <citation type="submission" date="2016-09" db="EMBL/GenBank/DDBJ databases">
        <title>Genomic Taxonomy of the Vibrionaceae.</title>
        <authorList>
            <person name="Gonzalez-Castillo A."/>
            <person name="Gomez-Gil B."/>
            <person name="Enciso-Ibarra K."/>
        </authorList>
    </citation>
    <scope>NUCLEOTIDE SEQUENCE [LARGE SCALE GENOMIC DNA]</scope>
    <source>
        <strain evidence="6 7">CAIM 703</strain>
    </source>
</reference>
<feature type="domain" description="HTH lysR-type" evidence="5">
    <location>
        <begin position="2"/>
        <end position="59"/>
    </location>
</feature>
<dbReference type="SUPFAM" id="SSF46785">
    <property type="entry name" value="Winged helix' DNA-binding domain"/>
    <property type="match status" value="1"/>
</dbReference>
<evidence type="ECO:0000256" key="3">
    <source>
        <dbReference type="ARBA" id="ARBA00023125"/>
    </source>
</evidence>
<dbReference type="Gene3D" id="1.10.10.10">
    <property type="entry name" value="Winged helix-like DNA-binding domain superfamily/Winged helix DNA-binding domain"/>
    <property type="match status" value="1"/>
</dbReference>
<dbReference type="PRINTS" id="PR00039">
    <property type="entry name" value="HTHLYSR"/>
</dbReference>
<comment type="similarity">
    <text evidence="1">Belongs to the LysR transcriptional regulatory family.</text>
</comment>
<dbReference type="SUPFAM" id="SSF53850">
    <property type="entry name" value="Periplasmic binding protein-like II"/>
    <property type="match status" value="1"/>
</dbReference>
<protein>
    <submittedName>
        <fullName evidence="6">LysR family transcriptional regulator</fullName>
    </submittedName>
</protein>
<dbReference type="OrthoDB" id="196624at2"/>
<dbReference type="EMBL" id="MJMJ01000023">
    <property type="protein sequence ID" value="OLQ88481.1"/>
    <property type="molecule type" value="Genomic_DNA"/>
</dbReference>
<dbReference type="InterPro" id="IPR036388">
    <property type="entry name" value="WH-like_DNA-bd_sf"/>
</dbReference>
<accession>A0A1Q9HFJ9</accession>
<dbReference type="GO" id="GO:0003700">
    <property type="term" value="F:DNA-binding transcription factor activity"/>
    <property type="evidence" value="ECO:0007669"/>
    <property type="project" value="InterPro"/>
</dbReference>
<dbReference type="PROSITE" id="PS50931">
    <property type="entry name" value="HTH_LYSR"/>
    <property type="match status" value="1"/>
</dbReference>
<dbReference type="Pfam" id="PF00126">
    <property type="entry name" value="HTH_1"/>
    <property type="match status" value="1"/>
</dbReference>
<dbReference type="FunFam" id="1.10.10.10:FF:000001">
    <property type="entry name" value="LysR family transcriptional regulator"/>
    <property type="match status" value="1"/>
</dbReference>
<dbReference type="Proteomes" id="UP000186313">
    <property type="component" value="Unassembled WGS sequence"/>
</dbReference>
<sequence length="295" mass="33505">MFSIDQLEAFVATVEQGSFSAAARHLNKVQSAISQHIMNLEIDCGVELFDRAGRYPILTADGQRLLPYAKASLIQHRRLFHCAKQLEQTSHQDITLAIDEGIPLTQLSQALKDVIKRYPTLRFECLAASSIDIRQLVIDQRATMGIMFSEASLDDNVDFEGLGGVEFDVYVSKYHPLATETIPHLDMLRLHRQVVIRSKTSEMSSFQQAFSPDVWFADSYFMLMELVASGFGWGMLPKHLAQSDIASDKLIRLRSQFENLAWQANIDVIQHQSVNSCPAHNYFRQRLRELRDASE</sequence>
<comment type="caution">
    <text evidence="6">The sequence shown here is derived from an EMBL/GenBank/DDBJ whole genome shotgun (WGS) entry which is preliminary data.</text>
</comment>
<keyword evidence="2" id="KW-0805">Transcription regulation</keyword>
<evidence type="ECO:0000313" key="6">
    <source>
        <dbReference type="EMBL" id="OLQ88481.1"/>
    </source>
</evidence>
<dbReference type="CDD" id="cd05466">
    <property type="entry name" value="PBP2_LTTR_substrate"/>
    <property type="match status" value="1"/>
</dbReference>
<keyword evidence="4" id="KW-0804">Transcription</keyword>
<dbReference type="InterPro" id="IPR000847">
    <property type="entry name" value="LysR_HTH_N"/>
</dbReference>
<evidence type="ECO:0000256" key="2">
    <source>
        <dbReference type="ARBA" id="ARBA00023015"/>
    </source>
</evidence>
<dbReference type="PANTHER" id="PTHR30126">
    <property type="entry name" value="HTH-TYPE TRANSCRIPTIONAL REGULATOR"/>
    <property type="match status" value="1"/>
</dbReference>
<dbReference type="Pfam" id="PF03466">
    <property type="entry name" value="LysR_substrate"/>
    <property type="match status" value="1"/>
</dbReference>
<evidence type="ECO:0000259" key="5">
    <source>
        <dbReference type="PROSITE" id="PS50931"/>
    </source>
</evidence>
<organism evidence="6 7">
    <name type="scientific">Vibrio panuliri</name>
    <dbReference type="NCBI Taxonomy" id="1381081"/>
    <lineage>
        <taxon>Bacteria</taxon>
        <taxon>Pseudomonadati</taxon>
        <taxon>Pseudomonadota</taxon>
        <taxon>Gammaproteobacteria</taxon>
        <taxon>Vibrionales</taxon>
        <taxon>Vibrionaceae</taxon>
        <taxon>Vibrio</taxon>
    </lineage>
</organism>
<dbReference type="Gene3D" id="3.40.190.290">
    <property type="match status" value="1"/>
</dbReference>
<proteinExistence type="inferred from homology"/>
<evidence type="ECO:0000256" key="1">
    <source>
        <dbReference type="ARBA" id="ARBA00009437"/>
    </source>
</evidence>
<dbReference type="AlphaFoldDB" id="A0A1Q9HFJ9"/>
<gene>
    <name evidence="6" type="ORF">BIY22_07380</name>
</gene>
<dbReference type="InterPro" id="IPR005119">
    <property type="entry name" value="LysR_subst-bd"/>
</dbReference>
<dbReference type="STRING" id="1381081.BIY22_07380"/>
<keyword evidence="3" id="KW-0238">DNA-binding</keyword>
<dbReference type="GO" id="GO:0000976">
    <property type="term" value="F:transcription cis-regulatory region binding"/>
    <property type="evidence" value="ECO:0007669"/>
    <property type="project" value="TreeGrafter"/>
</dbReference>
<evidence type="ECO:0000256" key="4">
    <source>
        <dbReference type="ARBA" id="ARBA00023163"/>
    </source>
</evidence>